<keyword evidence="2" id="KW-0614">Plasmid</keyword>
<feature type="transmembrane region" description="Helical" evidence="1">
    <location>
        <begin position="55"/>
        <end position="74"/>
    </location>
</feature>
<evidence type="ECO:0000313" key="2">
    <source>
        <dbReference type="EMBL" id="QDR73648.1"/>
    </source>
</evidence>
<dbReference type="RefSeq" id="WP_144228001.1">
    <property type="nucleotide sequence ID" value="NZ_CP041677.1"/>
</dbReference>
<evidence type="ECO:0000256" key="1">
    <source>
        <dbReference type="SAM" id="Phobius"/>
    </source>
</evidence>
<organism evidence="2 3">
    <name type="scientific">Limosilactobacillus reuteri</name>
    <name type="common">Lactobacillus reuteri</name>
    <dbReference type="NCBI Taxonomy" id="1598"/>
    <lineage>
        <taxon>Bacteria</taxon>
        <taxon>Bacillati</taxon>
        <taxon>Bacillota</taxon>
        <taxon>Bacilli</taxon>
        <taxon>Lactobacillales</taxon>
        <taxon>Lactobacillaceae</taxon>
        <taxon>Limosilactobacillus</taxon>
    </lineage>
</organism>
<gene>
    <name evidence="2" type="ORF">FOD75_11175</name>
</gene>
<sequence length="221" mass="25922">MFNRTYNKVINTKSKDYKSYWTKILLQYTWGPALILLGCAFFIENCVYPEEDYLNLSIVLFGMSIIFYISARFIPNYNFYNMINPSLKTEEVSEELLREIRSEKEKRIEATTTCFKWLFWIISFLIIGALGDNVKQFFNLTSPMKILAVIVIMIILLPVLFIPQILVYYVSKFGEAIADNMRLYLRRLIHKGLFVSKYALLTAAEIVIEDKLKEKENNSCH</sequence>
<dbReference type="AlphaFoldDB" id="A0A517D8H1"/>
<geneLocation type="plasmid" evidence="2 3">
    <name>unnamed</name>
</geneLocation>
<evidence type="ECO:0000313" key="3">
    <source>
        <dbReference type="Proteomes" id="UP000316394"/>
    </source>
</evidence>
<protein>
    <submittedName>
        <fullName evidence="2">Uncharacterized protein</fullName>
    </submittedName>
</protein>
<reference evidence="2 3" key="1">
    <citation type="submission" date="2019-07" db="EMBL/GenBank/DDBJ databases">
        <title>Gastrointestinal microbiota of Peromyscus leucopus, the white-footed mouse.</title>
        <authorList>
            <person name="Milovic A."/>
            <person name="Bassam K."/>
            <person name="Barbour A.G."/>
        </authorList>
    </citation>
    <scope>NUCLEOTIDE SEQUENCE [LARGE SCALE GENOMIC DNA]</scope>
    <source>
        <strain evidence="2 3">LL7</strain>
        <plasmid evidence="2 3">unnamed</plasmid>
    </source>
</reference>
<keyword evidence="1" id="KW-1133">Transmembrane helix</keyword>
<proteinExistence type="predicted"/>
<feature type="transmembrane region" description="Helical" evidence="1">
    <location>
        <begin position="146"/>
        <end position="171"/>
    </location>
</feature>
<name>A0A517D8H1_LIMRT</name>
<keyword evidence="1" id="KW-0812">Transmembrane</keyword>
<dbReference type="Proteomes" id="UP000316394">
    <property type="component" value="Plasmid unnamed"/>
</dbReference>
<feature type="transmembrane region" description="Helical" evidence="1">
    <location>
        <begin position="114"/>
        <end position="131"/>
    </location>
</feature>
<accession>A0A517D8H1</accession>
<dbReference type="EMBL" id="CP041677">
    <property type="protein sequence ID" value="QDR73648.1"/>
    <property type="molecule type" value="Genomic_DNA"/>
</dbReference>
<keyword evidence="1" id="KW-0472">Membrane</keyword>
<feature type="transmembrane region" description="Helical" evidence="1">
    <location>
        <begin position="20"/>
        <end position="43"/>
    </location>
</feature>